<evidence type="ECO:0000313" key="2">
    <source>
        <dbReference type="EMBL" id="AJR18659.1"/>
    </source>
</evidence>
<evidence type="ECO:0000313" key="3">
    <source>
        <dbReference type="Proteomes" id="UP000030300"/>
    </source>
</evidence>
<organism evidence="2 3">
    <name type="scientific">Nocardioides simplex</name>
    <name type="common">Arthrobacter simplex</name>
    <dbReference type="NCBI Taxonomy" id="2045"/>
    <lineage>
        <taxon>Bacteria</taxon>
        <taxon>Bacillati</taxon>
        <taxon>Actinomycetota</taxon>
        <taxon>Actinomycetes</taxon>
        <taxon>Propionibacteriales</taxon>
        <taxon>Nocardioidaceae</taxon>
        <taxon>Pimelobacter</taxon>
    </lineage>
</organism>
<protein>
    <submittedName>
        <fullName evidence="2">Uncharacterized protein</fullName>
    </submittedName>
</protein>
<dbReference type="Proteomes" id="UP000030300">
    <property type="component" value="Chromosome"/>
</dbReference>
<dbReference type="KEGG" id="psim:KR76_00138"/>
<keyword evidence="3" id="KW-1185">Reference proteome</keyword>
<sequence>MGRRRCQAWGRRGEEQGGQDGEGRDSGAKQGAAFWWGVVTTSLP</sequence>
<proteinExistence type="predicted"/>
<name>A0A0C5XCX4_NOCSI</name>
<dbReference type="EMBL" id="CP009896">
    <property type="protein sequence ID" value="AJR18659.1"/>
    <property type="molecule type" value="Genomic_DNA"/>
</dbReference>
<reference evidence="2 3" key="1">
    <citation type="journal article" date="2015" name="Genome Announc.">
        <title>Complete Genome Sequence of Steroid-Transforming Nocardioides simplex VKM Ac-2033D.</title>
        <authorList>
            <person name="Shtratnikova V.Y."/>
            <person name="Schelkunov M.I."/>
            <person name="Pekov Y.A."/>
            <person name="Fokina V.V."/>
            <person name="Logacheva M.D."/>
            <person name="Sokolov S.L."/>
            <person name="Bragin E.Y."/>
            <person name="Ashapkin V.V."/>
            <person name="Donova M.V."/>
        </authorList>
    </citation>
    <scope>NUCLEOTIDE SEQUENCE [LARGE SCALE GENOMIC DNA]</scope>
    <source>
        <strain evidence="2 3">VKM Ac-2033D</strain>
    </source>
</reference>
<dbReference type="STRING" id="2045.KR76_00138"/>
<dbReference type="HOGENOM" id="CLU_3219254_0_0_11"/>
<evidence type="ECO:0000256" key="1">
    <source>
        <dbReference type="SAM" id="MobiDB-lite"/>
    </source>
</evidence>
<feature type="compositionally biased region" description="Basic and acidic residues" evidence="1">
    <location>
        <begin position="11"/>
        <end position="27"/>
    </location>
</feature>
<dbReference type="AlphaFoldDB" id="A0A0C5XCX4"/>
<feature type="region of interest" description="Disordered" evidence="1">
    <location>
        <begin position="1"/>
        <end position="31"/>
    </location>
</feature>
<accession>A0A0C5XCX4</accession>
<gene>
    <name evidence="2" type="ORF">KR76_00138</name>
</gene>